<feature type="compositionally biased region" description="Basic and acidic residues" evidence="1">
    <location>
        <begin position="159"/>
        <end position="169"/>
    </location>
</feature>
<feature type="region of interest" description="Disordered" evidence="1">
    <location>
        <begin position="877"/>
        <end position="951"/>
    </location>
</feature>
<feature type="region of interest" description="Disordered" evidence="1">
    <location>
        <begin position="123"/>
        <end position="439"/>
    </location>
</feature>
<dbReference type="EMBL" id="KZ613530">
    <property type="protein sequence ID" value="PMD13555.1"/>
    <property type="molecule type" value="Genomic_DNA"/>
</dbReference>
<feature type="region of interest" description="Disordered" evidence="1">
    <location>
        <begin position="813"/>
        <end position="840"/>
    </location>
</feature>
<name>A0A2J6PHN7_9HELO</name>
<organism evidence="2 3">
    <name type="scientific">Hyaloscypha hepaticicola</name>
    <dbReference type="NCBI Taxonomy" id="2082293"/>
    <lineage>
        <taxon>Eukaryota</taxon>
        <taxon>Fungi</taxon>
        <taxon>Dikarya</taxon>
        <taxon>Ascomycota</taxon>
        <taxon>Pezizomycotina</taxon>
        <taxon>Leotiomycetes</taxon>
        <taxon>Helotiales</taxon>
        <taxon>Hyaloscyphaceae</taxon>
        <taxon>Hyaloscypha</taxon>
    </lineage>
</organism>
<feature type="compositionally biased region" description="Polar residues" evidence="1">
    <location>
        <begin position="395"/>
        <end position="407"/>
    </location>
</feature>
<evidence type="ECO:0000313" key="2">
    <source>
        <dbReference type="EMBL" id="PMD13555.1"/>
    </source>
</evidence>
<feature type="region of interest" description="Disordered" evidence="1">
    <location>
        <begin position="454"/>
        <end position="501"/>
    </location>
</feature>
<evidence type="ECO:0000313" key="3">
    <source>
        <dbReference type="Proteomes" id="UP000235672"/>
    </source>
</evidence>
<sequence length="951" mass="106811">MSSSSMSTGVKYFIDKYDLAHDVAKPHSKACEWEVKAVEELMAAPYKTFRATKTAGKELKGLSNVTEKDVVFFEEFLEERREELKNKEEEEKQTSGNGAHDCKARQSKPRLILTFKNSTLRRSQSTECGSTTETVSSASGSSKTEAYNDYKSKKKPSKRKTEGYNDCKAQETPSKKPRLTLTYKNSTLRRSQSADSGTGPASSASDSSKTEVYNDCKAKEPPTKKPRLILNYPNSPLRRSRSTESGSGSSSSGSIKTEAYEDCKAKETPSKKPRLILNFSKSPLRRSRSAKSRSTSKTASPTSGSTSKNGANDCKDKQTFKKLRIILNVPDSPLRRSRSSESGSTIETASLASGSSNKTSAKDCKCKQKSKTPRKVPLRRTKSTRKTAASPATEARTTTNNGKTKSPNPRIKLRVPNPTLRRSQTPKFEGPRQSPLRIRLRVSGLSTQAWEKVFESVEETPAPTPAPTQQQQKQNTRKRKNEGLFDLESATKRPHSELCKPAPVHEISKPFIADNYKYVNDKPTSIWDGTTIHEDLSTKQMVTRGMARRSAAKRRELEGGRKKVLQPPKKDDPLRFGTSEFIKDQEIADDLKAIKARKEEQAKFRDLQEKLKAMARHYNSEEAPNHQVYNKMKEEQAKKRAEEEANQLGGHQAKKIFGQVKAEDEQEVELAHQEPAQDAFEADDHMILDKPMDLGIFTTEKKAMKAYKEAEKCAHLAKQTVEAKQKLVAIARELETVDKKIGPNPNRSQLSAIPAHIRMLMVPSKTKAGRPVIEFAIRTNGDFPNKYTNTIPRKPSKLRHELGASLAEKEAAEVAKQKAEEEEKQRRELQAEQTRIRQQNAQRNMDKFLETRAMPDRSDEDVLNDFQQALNLWLESDEGKRQREGEEYAERMARGQGAVESQAHFGGVAMQRVPTDKGYSSMRSAPVREEEDKMDGVEIAASNDYPAMRRP</sequence>
<reference evidence="2 3" key="1">
    <citation type="submission" date="2016-05" db="EMBL/GenBank/DDBJ databases">
        <title>A degradative enzymes factory behind the ericoid mycorrhizal symbiosis.</title>
        <authorList>
            <consortium name="DOE Joint Genome Institute"/>
            <person name="Martino E."/>
            <person name="Morin E."/>
            <person name="Grelet G."/>
            <person name="Kuo A."/>
            <person name="Kohler A."/>
            <person name="Daghino S."/>
            <person name="Barry K."/>
            <person name="Choi C."/>
            <person name="Cichocki N."/>
            <person name="Clum A."/>
            <person name="Copeland A."/>
            <person name="Hainaut M."/>
            <person name="Haridas S."/>
            <person name="Labutti K."/>
            <person name="Lindquist E."/>
            <person name="Lipzen A."/>
            <person name="Khouja H.-R."/>
            <person name="Murat C."/>
            <person name="Ohm R."/>
            <person name="Olson A."/>
            <person name="Spatafora J."/>
            <person name="Veneault-Fourrey C."/>
            <person name="Henrissat B."/>
            <person name="Grigoriev I."/>
            <person name="Martin F."/>
            <person name="Perotto S."/>
        </authorList>
    </citation>
    <scope>NUCLEOTIDE SEQUENCE [LARGE SCALE GENOMIC DNA]</scope>
    <source>
        <strain evidence="2 3">UAMH 7357</strain>
    </source>
</reference>
<feature type="compositionally biased region" description="Polar residues" evidence="1">
    <location>
        <begin position="123"/>
        <end position="145"/>
    </location>
</feature>
<feature type="compositionally biased region" description="Polar residues" evidence="1">
    <location>
        <begin position="182"/>
        <end position="207"/>
    </location>
</feature>
<evidence type="ECO:0000256" key="1">
    <source>
        <dbReference type="SAM" id="MobiDB-lite"/>
    </source>
</evidence>
<dbReference type="OrthoDB" id="10650700at2759"/>
<gene>
    <name evidence="2" type="ORF">NA56DRAFT_711946</name>
</gene>
<feature type="compositionally biased region" description="Basic and acidic residues" evidence="1">
    <location>
        <begin position="877"/>
        <end position="893"/>
    </location>
</feature>
<feature type="compositionally biased region" description="Basic and acidic residues" evidence="1">
    <location>
        <begin position="208"/>
        <end position="223"/>
    </location>
</feature>
<keyword evidence="3" id="KW-1185">Reference proteome</keyword>
<protein>
    <submittedName>
        <fullName evidence="2">Uncharacterized protein</fullName>
    </submittedName>
</protein>
<feature type="compositionally biased region" description="Polar residues" evidence="1">
    <location>
        <begin position="340"/>
        <end position="359"/>
    </location>
</feature>
<feature type="compositionally biased region" description="Basic residues" evidence="1">
    <location>
        <begin position="367"/>
        <end position="385"/>
    </location>
</feature>
<feature type="compositionally biased region" description="Basic and acidic residues" evidence="1">
    <location>
        <begin position="489"/>
        <end position="498"/>
    </location>
</feature>
<feature type="compositionally biased region" description="Basic and acidic residues" evidence="1">
    <location>
        <begin position="83"/>
        <end position="93"/>
    </location>
</feature>
<feature type="compositionally biased region" description="Basic and acidic residues" evidence="1">
    <location>
        <begin position="813"/>
        <end position="830"/>
    </location>
</feature>
<dbReference type="Proteomes" id="UP000235672">
    <property type="component" value="Unassembled WGS sequence"/>
</dbReference>
<feature type="compositionally biased region" description="Basic and acidic residues" evidence="1">
    <location>
        <begin position="926"/>
        <end position="936"/>
    </location>
</feature>
<proteinExistence type="predicted"/>
<feature type="region of interest" description="Disordered" evidence="1">
    <location>
        <begin position="83"/>
        <end position="107"/>
    </location>
</feature>
<feature type="compositionally biased region" description="Basic and acidic residues" evidence="1">
    <location>
        <begin position="258"/>
        <end position="270"/>
    </location>
</feature>
<dbReference type="AlphaFoldDB" id="A0A2J6PHN7"/>
<feature type="compositionally biased region" description="Low complexity" evidence="1">
    <location>
        <begin position="292"/>
        <end position="303"/>
    </location>
</feature>
<feature type="compositionally biased region" description="Low complexity" evidence="1">
    <location>
        <begin position="243"/>
        <end position="254"/>
    </location>
</feature>
<feature type="region of interest" description="Disordered" evidence="1">
    <location>
        <begin position="542"/>
        <end position="576"/>
    </location>
</feature>
<accession>A0A2J6PHN7</accession>